<dbReference type="AlphaFoldDB" id="A0A918JMX2"/>
<accession>A0A918JMX2</accession>
<evidence type="ECO:0000313" key="1">
    <source>
        <dbReference type="EMBL" id="GGW86916.1"/>
    </source>
</evidence>
<name>A0A918JMX2_9ALTE</name>
<reference evidence="1" key="2">
    <citation type="submission" date="2020-09" db="EMBL/GenBank/DDBJ databases">
        <authorList>
            <person name="Sun Q."/>
            <person name="Kim S."/>
        </authorList>
    </citation>
    <scope>NUCLEOTIDE SEQUENCE</scope>
    <source>
        <strain evidence="1">KCTC 22164</strain>
    </source>
</reference>
<evidence type="ECO:0000313" key="2">
    <source>
        <dbReference type="Proteomes" id="UP000631300"/>
    </source>
</evidence>
<proteinExistence type="predicted"/>
<dbReference type="Proteomes" id="UP000631300">
    <property type="component" value="Unassembled WGS sequence"/>
</dbReference>
<comment type="caution">
    <text evidence="1">The sequence shown here is derived from an EMBL/GenBank/DDBJ whole genome shotgun (WGS) entry which is preliminary data.</text>
</comment>
<gene>
    <name evidence="1" type="ORF">GCM10007391_20870</name>
</gene>
<keyword evidence="2" id="KW-1185">Reference proteome</keyword>
<sequence length="61" mass="6673">MFEAIPMFLVSSLILFSLTATQAPLAQRISLLLIDGLYLLSSERWKVDTSGTPQHLAAKPA</sequence>
<organism evidence="1 2">
    <name type="scientific">Alteromonas halophila</name>
    <dbReference type="NCBI Taxonomy" id="516698"/>
    <lineage>
        <taxon>Bacteria</taxon>
        <taxon>Pseudomonadati</taxon>
        <taxon>Pseudomonadota</taxon>
        <taxon>Gammaproteobacteria</taxon>
        <taxon>Alteromonadales</taxon>
        <taxon>Alteromonadaceae</taxon>
        <taxon>Alteromonas/Salinimonas group</taxon>
        <taxon>Alteromonas</taxon>
    </lineage>
</organism>
<protein>
    <submittedName>
        <fullName evidence="1">Uncharacterized protein</fullName>
    </submittedName>
</protein>
<dbReference type="EMBL" id="BMXP01000004">
    <property type="protein sequence ID" value="GGW86916.1"/>
    <property type="molecule type" value="Genomic_DNA"/>
</dbReference>
<reference evidence="1" key="1">
    <citation type="journal article" date="2014" name="Int. J. Syst. Evol. Microbiol.">
        <title>Complete genome sequence of Corynebacterium casei LMG S-19264T (=DSM 44701T), isolated from a smear-ripened cheese.</title>
        <authorList>
            <consortium name="US DOE Joint Genome Institute (JGI-PGF)"/>
            <person name="Walter F."/>
            <person name="Albersmeier A."/>
            <person name="Kalinowski J."/>
            <person name="Ruckert C."/>
        </authorList>
    </citation>
    <scope>NUCLEOTIDE SEQUENCE</scope>
    <source>
        <strain evidence="1">KCTC 22164</strain>
    </source>
</reference>